<dbReference type="InterPro" id="IPR000917">
    <property type="entry name" value="Sulfatase_N"/>
</dbReference>
<comment type="caution">
    <text evidence="20">The sequence shown here is derived from an EMBL/GenBank/DDBJ whole genome shotgun (WGS) entry which is preliminary data.</text>
</comment>
<organism evidence="20 21">
    <name type="scientific">Hypothenemus hampei</name>
    <name type="common">Coffee berry borer</name>
    <dbReference type="NCBI Taxonomy" id="57062"/>
    <lineage>
        <taxon>Eukaryota</taxon>
        <taxon>Metazoa</taxon>
        <taxon>Ecdysozoa</taxon>
        <taxon>Arthropoda</taxon>
        <taxon>Hexapoda</taxon>
        <taxon>Insecta</taxon>
        <taxon>Pterygota</taxon>
        <taxon>Neoptera</taxon>
        <taxon>Endopterygota</taxon>
        <taxon>Coleoptera</taxon>
        <taxon>Polyphaga</taxon>
        <taxon>Cucujiformia</taxon>
        <taxon>Curculionidae</taxon>
        <taxon>Scolytinae</taxon>
        <taxon>Hypothenemus</taxon>
    </lineage>
</organism>
<dbReference type="InterPro" id="IPR017850">
    <property type="entry name" value="Alkaline_phosphatase_core_sf"/>
</dbReference>
<evidence type="ECO:0000256" key="13">
    <source>
        <dbReference type="ARBA" id="ARBA00056350"/>
    </source>
</evidence>
<dbReference type="SUPFAM" id="SSF53649">
    <property type="entry name" value="Alkaline phosphatase-like"/>
    <property type="match status" value="1"/>
</dbReference>
<keyword evidence="7" id="KW-0106">Calcium</keyword>
<keyword evidence="11" id="KW-0458">Lysosome</keyword>
<proteinExistence type="inferred from homology"/>
<gene>
    <name evidence="20" type="ORF">ABEB36_005220</name>
</gene>
<dbReference type="PANTHER" id="PTHR45953">
    <property type="entry name" value="IDURONATE 2-SULFATASE"/>
    <property type="match status" value="1"/>
</dbReference>
<evidence type="ECO:0000256" key="15">
    <source>
        <dbReference type="ARBA" id="ARBA00066413"/>
    </source>
</evidence>
<feature type="chain" id="PRO_5044756742" description="Iduronate 2-sulfatase" evidence="18">
    <location>
        <begin position="25"/>
        <end position="524"/>
    </location>
</feature>
<evidence type="ECO:0000256" key="1">
    <source>
        <dbReference type="ARBA" id="ARBA00001913"/>
    </source>
</evidence>
<comment type="similarity">
    <text evidence="3">Belongs to the sulfatase family.</text>
</comment>
<evidence type="ECO:0000256" key="16">
    <source>
        <dbReference type="ARBA" id="ARBA00068336"/>
    </source>
</evidence>
<reference evidence="20 21" key="1">
    <citation type="submission" date="2024-05" db="EMBL/GenBank/DDBJ databases">
        <title>Genetic variation in Jamaican populations of the coffee berry borer (Hypothenemus hampei).</title>
        <authorList>
            <person name="Errbii M."/>
            <person name="Myrie A."/>
        </authorList>
    </citation>
    <scope>NUCLEOTIDE SEQUENCE [LARGE SCALE GENOMIC DNA]</scope>
    <source>
        <strain evidence="20">JA-Hopewell-2020-01-JO</strain>
        <tissue evidence="20">Whole body</tissue>
    </source>
</reference>
<evidence type="ECO:0000256" key="8">
    <source>
        <dbReference type="ARBA" id="ARBA00023145"/>
    </source>
</evidence>
<comment type="function">
    <text evidence="13">Lysosomal enzyme involved in the degradation pathway of dermatan sulfate and heparan sulfate.</text>
</comment>
<dbReference type="AlphaFoldDB" id="A0ABD1EXF5"/>
<evidence type="ECO:0000313" key="21">
    <source>
        <dbReference type="Proteomes" id="UP001566132"/>
    </source>
</evidence>
<dbReference type="PANTHER" id="PTHR45953:SF1">
    <property type="entry name" value="IDURONATE 2-SULFATASE"/>
    <property type="match status" value="1"/>
</dbReference>
<evidence type="ECO:0000256" key="6">
    <source>
        <dbReference type="ARBA" id="ARBA00022801"/>
    </source>
</evidence>
<keyword evidence="10" id="KW-0325">Glycoprotein</keyword>
<name>A0ABD1EXF5_HYPHA</name>
<accession>A0ABD1EXF5</accession>
<keyword evidence="5 18" id="KW-0732">Signal</keyword>
<dbReference type="GO" id="GO:1901136">
    <property type="term" value="P:carbohydrate derivative catabolic process"/>
    <property type="evidence" value="ECO:0007669"/>
    <property type="project" value="UniProtKB-ARBA"/>
</dbReference>
<dbReference type="EC" id="3.1.6.13" evidence="15"/>
<keyword evidence="21" id="KW-1185">Reference proteome</keyword>
<evidence type="ECO:0000256" key="18">
    <source>
        <dbReference type="SAM" id="SignalP"/>
    </source>
</evidence>
<feature type="domain" description="Sulfatase N-terminal" evidence="19">
    <location>
        <begin position="27"/>
        <end position="374"/>
    </location>
</feature>
<evidence type="ECO:0000256" key="10">
    <source>
        <dbReference type="ARBA" id="ARBA00023180"/>
    </source>
</evidence>
<evidence type="ECO:0000256" key="3">
    <source>
        <dbReference type="ARBA" id="ARBA00008779"/>
    </source>
</evidence>
<dbReference type="EMBL" id="JBDJPC010000004">
    <property type="protein sequence ID" value="KAL1505721.1"/>
    <property type="molecule type" value="Genomic_DNA"/>
</dbReference>
<dbReference type="Gene3D" id="3.40.720.10">
    <property type="entry name" value="Alkaline Phosphatase, subunit A"/>
    <property type="match status" value="1"/>
</dbReference>
<evidence type="ECO:0000259" key="19">
    <source>
        <dbReference type="Pfam" id="PF00884"/>
    </source>
</evidence>
<dbReference type="GO" id="GO:0043202">
    <property type="term" value="C:lysosomal lumen"/>
    <property type="evidence" value="ECO:0007669"/>
    <property type="project" value="UniProtKB-ARBA"/>
</dbReference>
<sequence>MRFCFAYWFLNGLILMLNTVYSSSIKPNILFVVIDDLKPILGCYGDSKAYTPNIDNLASKSFVFTNTYAQQALCAPSRNSFLTSRRPNSLHLFDFNSYWRETVGNFTTIPQYFKEHGYHTYSIGKIFHPGISSNFSDDQPYSWSQKPFHPKSIEYENSRLCINNDGSLGQNLICPVAVEYQPLGTLPDIESTKEAIHFLKKNKQEPFFLAVGFHKPHIPFRIPQQFLDFHPLSNVSLPQNRFRPSLLPTVSWNPWIDIRKREDIKKLNIAFPYGPMPDETIKKIIQAYYASVTYTDHLLGRLLSIIDLNNTIVVLTSDHGWSLGEHGEFAKYSNFEEATRVPLIIHVPHMTQKRVHSLVELVDLFPTLVDLADVSKPLKICPRNVTQLDTCTEGTSLLPVMKNDKIKGKTAVFTQYPRPGVYSTWYPDSDKPSLNEIRIMGYSIKTKRYRYCEWVQFNRTNFKPDWNKVVARELYYHIIDPKEDLNLSDRSDGQLKHIMGRLRQKLLKGWRHCRMDSLTKKTKN</sequence>
<dbReference type="FunFam" id="3.40.720.10:FF:000027">
    <property type="entry name" value="iduronate 2-sulfatase"/>
    <property type="match status" value="1"/>
</dbReference>
<evidence type="ECO:0000256" key="7">
    <source>
        <dbReference type="ARBA" id="ARBA00022837"/>
    </source>
</evidence>
<keyword evidence="9" id="KW-1015">Disulfide bond</keyword>
<evidence type="ECO:0000256" key="5">
    <source>
        <dbReference type="ARBA" id="ARBA00022729"/>
    </source>
</evidence>
<comment type="subunit">
    <text evidence="14">Monomer. The 58-kDa mature form is composed of two chains resulting from proteolitic processing, the 42-kDa chain and the 14-kDa chain that remain stably associated and form the 58-kDa intermediate form which is enzymatically active.</text>
</comment>
<keyword evidence="6" id="KW-0378">Hydrolase</keyword>
<dbReference type="Proteomes" id="UP001566132">
    <property type="component" value="Unassembled WGS sequence"/>
</dbReference>
<evidence type="ECO:0000256" key="4">
    <source>
        <dbReference type="ARBA" id="ARBA00022723"/>
    </source>
</evidence>
<evidence type="ECO:0000256" key="2">
    <source>
        <dbReference type="ARBA" id="ARBA00004371"/>
    </source>
</evidence>
<feature type="signal peptide" evidence="18">
    <location>
        <begin position="1"/>
        <end position="24"/>
    </location>
</feature>
<evidence type="ECO:0000256" key="9">
    <source>
        <dbReference type="ARBA" id="ARBA00023157"/>
    </source>
</evidence>
<evidence type="ECO:0000256" key="14">
    <source>
        <dbReference type="ARBA" id="ARBA00062513"/>
    </source>
</evidence>
<dbReference type="GO" id="GO:0004423">
    <property type="term" value="F:iduronate-2-sulfatase activity"/>
    <property type="evidence" value="ECO:0007669"/>
    <property type="project" value="UniProtKB-EC"/>
</dbReference>
<evidence type="ECO:0000313" key="20">
    <source>
        <dbReference type="EMBL" id="KAL1505721.1"/>
    </source>
</evidence>
<keyword evidence="8" id="KW-0865">Zymogen</keyword>
<dbReference type="InterPro" id="IPR024607">
    <property type="entry name" value="Sulfatase_CS"/>
</dbReference>
<comment type="subcellular location">
    <subcellularLocation>
        <location evidence="2">Lysosome</location>
    </subcellularLocation>
</comment>
<dbReference type="PROSITE" id="PS00149">
    <property type="entry name" value="SULFATASE_2"/>
    <property type="match status" value="1"/>
</dbReference>
<evidence type="ECO:0000256" key="17">
    <source>
        <dbReference type="ARBA" id="ARBA00081076"/>
    </source>
</evidence>
<dbReference type="Pfam" id="PF00884">
    <property type="entry name" value="Sulfatase"/>
    <property type="match status" value="1"/>
</dbReference>
<comment type="catalytic activity">
    <reaction evidence="12">
        <text>Hydrolysis of the 2-sulfate groups of the L-iduronate 2-sulfate units of dermatan sulfate, heparan sulfate and heparin.</text>
        <dbReference type="EC" id="3.1.6.13"/>
    </reaction>
</comment>
<comment type="cofactor">
    <cofactor evidence="1">
        <name>Ca(2+)</name>
        <dbReference type="ChEBI" id="CHEBI:29108"/>
    </cofactor>
</comment>
<evidence type="ECO:0000256" key="12">
    <source>
        <dbReference type="ARBA" id="ARBA00050460"/>
    </source>
</evidence>
<keyword evidence="4" id="KW-0479">Metal-binding</keyword>
<dbReference type="CDD" id="cd16030">
    <property type="entry name" value="iduronate-2-sulfatase"/>
    <property type="match status" value="1"/>
</dbReference>
<protein>
    <recommendedName>
        <fullName evidence="16">Iduronate 2-sulfatase</fullName>
        <ecNumber evidence="15">3.1.6.13</ecNumber>
    </recommendedName>
    <alternativeName>
        <fullName evidence="17">Alpha-L-iduronate sulfate sulfatase</fullName>
    </alternativeName>
</protein>
<dbReference type="InterPro" id="IPR035874">
    <property type="entry name" value="IDS"/>
</dbReference>
<dbReference type="GO" id="GO:0046872">
    <property type="term" value="F:metal ion binding"/>
    <property type="evidence" value="ECO:0007669"/>
    <property type="project" value="UniProtKB-KW"/>
</dbReference>
<evidence type="ECO:0000256" key="11">
    <source>
        <dbReference type="ARBA" id="ARBA00023228"/>
    </source>
</evidence>